<dbReference type="SUPFAM" id="SSF90123">
    <property type="entry name" value="ABC transporter transmembrane region"/>
    <property type="match status" value="2"/>
</dbReference>
<feature type="compositionally biased region" description="Low complexity" evidence="10">
    <location>
        <begin position="1000"/>
        <end position="1010"/>
    </location>
</feature>
<dbReference type="OMA" id="LNIGWYR"/>
<protein>
    <recommendedName>
        <fullName evidence="16">Bile salt export pump</fullName>
    </recommendedName>
</protein>
<dbReference type="Gene3D" id="3.40.50.300">
    <property type="entry name" value="P-loop containing nucleotide triphosphate hydrolases"/>
    <property type="match status" value="2"/>
</dbReference>
<evidence type="ECO:0008006" key="16">
    <source>
        <dbReference type="Google" id="ProtNLM"/>
    </source>
</evidence>
<dbReference type="PANTHER" id="PTHR43394">
    <property type="entry name" value="ATP-DEPENDENT PERMEASE MDL1, MITOCHONDRIAL"/>
    <property type="match status" value="1"/>
</dbReference>
<feature type="compositionally biased region" description="Basic residues" evidence="10">
    <location>
        <begin position="335"/>
        <end position="349"/>
    </location>
</feature>
<organism evidence="14 15">
    <name type="scientific">Thalassiosira oceanica</name>
    <name type="common">Marine diatom</name>
    <dbReference type="NCBI Taxonomy" id="159749"/>
    <lineage>
        <taxon>Eukaryota</taxon>
        <taxon>Sar</taxon>
        <taxon>Stramenopiles</taxon>
        <taxon>Ochrophyta</taxon>
        <taxon>Bacillariophyta</taxon>
        <taxon>Coscinodiscophyceae</taxon>
        <taxon>Thalassiosirophycidae</taxon>
        <taxon>Thalassiosirales</taxon>
        <taxon>Thalassiosiraceae</taxon>
        <taxon>Thalassiosira</taxon>
    </lineage>
</organism>
<dbReference type="Gene3D" id="1.20.1560.10">
    <property type="entry name" value="ABC transporter type 1, transmembrane domain"/>
    <property type="match status" value="4"/>
</dbReference>
<accession>K0RIC4</accession>
<feature type="transmembrane region" description="Helical" evidence="11">
    <location>
        <begin position="491"/>
        <end position="510"/>
    </location>
</feature>
<feature type="transmembrane region" description="Helical" evidence="11">
    <location>
        <begin position="372"/>
        <end position="395"/>
    </location>
</feature>
<evidence type="ECO:0000256" key="7">
    <source>
        <dbReference type="ARBA" id="ARBA00022840"/>
    </source>
</evidence>
<feature type="transmembrane region" description="Helical" evidence="11">
    <location>
        <begin position="415"/>
        <end position="440"/>
    </location>
</feature>
<sequence length="1690" mass="182492">KTTCPSVCPTLQNNTQYSPRLSPLRTVHKCHKKVRHSCHLLPSSSVRAHMAAAGFLLLLDCFPWRRLIRQWWRFTSSLGYRSLGSSTILLRFLSRRPSFPSTPPCPSMSDITRAVKQWTVKRPQKISINTEGKARISARQIANHPLRSEADAEPPAWLRQRSSGAAEEHSLSSISILYPSALESNTESTSVAQRGRNVPTKSTNHPIIKRRTIGLCQRLSASLLSTIAMTLAADEEAQSPSVPSTSPAPAAAEEDDGFAQFMAFLQSPSGTAGGSAEPHKGVVEGASKLVTMMVPPADEEDENGGTKKQPPASPAKEQARTGSPKAANYNDLIKKNSKKNGGKKGKKKKNTDIPPASIKQVLSFLPGTADRALLAAGVVAAVGNGLVYPALAYVFSNSFSDLGQASESLTQVTEIAMTFLAVGAFAFVVAALQNFFFLIVSTRAADAFKKEWFRSLLRQDASFHDVHSVSGMATALSSASSKMKRGLGRKLGEGVQFGTCFLGGIAYAFWAEWRVALIILALLPLVSFAAFALMQLNQNQTTNAQRAYTHAGSTAYGAVSSIRTVLSLNAVEEMIRQYSAATQEAYENGVRPLLKVGFVNGSMLGSFILLYAVLTLYGAYLLYGEVTDKNCDPSGSMSSLFPGMIETCSVSGPDVFGAMLGVAFAAQGMSQLANSVEAISTARAACATAMQAIDRKLGSEATNVTKKVGTQKNEVDGTEEDIEETYTLPRYEIDSSSHHGLKPQKTEGEVVFKNVKFFYPTRPASVIFNDFNLRIESGKTVALVGPSGGGKSTTIGLIERFYDPVSGTVTLDGVDMKDLNVNHLRSQIGYVGQEPALFATSIAANIRYGKPDATMKEIEEAAKRANAHDFIMSFPEGYETQVGDKGGQLSGGQKQRVAIARVLVGDPKLLLLDEATSALDSESELVVQEALDQLLEREKRTTVIIAHRLTTIRNADVIVVISGGKVVEQGSHDELMLADTGHYRSLVQKQDVEGGGGDGSDSNGPSRNSSAKNLQSLVAAPSSTNIVGKSFATMTQIKFDSVSFAYPTRPNKPILDNFSLSVRRGETLALVGTSGGGKSTTIALAERFYDPDGGAVLFEGVDLRDLNIGWYRDQIGIVSQEPTLFSGSIAKNIAYGFQGATREQIEAAAKSANAHDFIMGMAKGYDTEVGEGGGGLSGGQKQRIAIARAIVKSPKVLLLDEATSALDSDSEKVVQQALDVLMESHERTTIVIAHRLSTIRRADRIAFIANGKLKEIGSHDELMERPNGRYRRLVESQRRQSTVSVSAIKKDNASALAEDGNEELDFEKEEEELASKAFNKADARKFAAPELNYYLIGSVGASIAGGVFPAWGIVFAEMIGLLFYPVFPCPLPCAMDPTQCESLDGTYVPMGHDTCENYYQESADKMQDMSFEIALYWAGIIAACFVGNILVFQGFGSATERINKRIRDKTFGALMRQEVAFFDKRSVGSITSQLQDDVAFIFAFSGEPIRTLVINVSSVVTGLTISMIFMWPFALLSIGVIPAMGFATALEMKRFLGEDEGGETVEDGRDSPGGIIVETLLNIRTVSALTIEEQRFDDYCQALEKAEGNMAKEAAVSGVLSGLSIGIQQWVNALQFWWGGWLLYNFPDQFTFEDFLISMFALLFSLFALGAAAQGAADKKKAEAAAGRLFYLINRTSANDPLSTDGKKLD</sequence>
<feature type="domain" description="ABC transporter" evidence="12">
    <location>
        <begin position="1037"/>
        <end position="1275"/>
    </location>
</feature>
<feature type="transmembrane region" description="Helical" evidence="11">
    <location>
        <begin position="1333"/>
        <end position="1356"/>
    </location>
</feature>
<evidence type="ECO:0000256" key="5">
    <source>
        <dbReference type="ARBA" id="ARBA00022737"/>
    </source>
</evidence>
<evidence type="ECO:0000313" key="15">
    <source>
        <dbReference type="Proteomes" id="UP000266841"/>
    </source>
</evidence>
<evidence type="ECO:0000256" key="11">
    <source>
        <dbReference type="SAM" id="Phobius"/>
    </source>
</evidence>
<evidence type="ECO:0000256" key="10">
    <source>
        <dbReference type="SAM" id="MobiDB-lite"/>
    </source>
</evidence>
<evidence type="ECO:0000256" key="8">
    <source>
        <dbReference type="ARBA" id="ARBA00022989"/>
    </source>
</evidence>
<dbReference type="PROSITE" id="PS50929">
    <property type="entry name" value="ABC_TM1F"/>
    <property type="match status" value="2"/>
</dbReference>
<evidence type="ECO:0000256" key="3">
    <source>
        <dbReference type="ARBA" id="ARBA00022448"/>
    </source>
</evidence>
<dbReference type="CDD" id="cd18577">
    <property type="entry name" value="ABC_6TM_Pgp_ABCB1_D1_like"/>
    <property type="match status" value="1"/>
</dbReference>
<dbReference type="PROSITE" id="PS00211">
    <property type="entry name" value="ABC_TRANSPORTER_1"/>
    <property type="match status" value="2"/>
</dbReference>
<feature type="region of interest" description="Disordered" evidence="10">
    <location>
        <begin position="990"/>
        <end position="1011"/>
    </location>
</feature>
<dbReference type="OrthoDB" id="6500128at2759"/>
<evidence type="ECO:0000313" key="14">
    <source>
        <dbReference type="EMBL" id="EJK46387.1"/>
    </source>
</evidence>
<comment type="similarity">
    <text evidence="2">Belongs to the ABC transporter superfamily. ABCB family. Multidrug resistance exporter (TC 3.A.1.201) subfamily.</text>
</comment>
<feature type="non-terminal residue" evidence="14">
    <location>
        <position position="1"/>
    </location>
</feature>
<keyword evidence="5" id="KW-0677">Repeat</keyword>
<dbReference type="Proteomes" id="UP000266841">
    <property type="component" value="Unassembled WGS sequence"/>
</dbReference>
<dbReference type="InterPro" id="IPR017871">
    <property type="entry name" value="ABC_transporter-like_CS"/>
</dbReference>
<dbReference type="FunFam" id="3.40.50.300:FF:000916">
    <property type="entry name" value="ABC transporter B family member 9"/>
    <property type="match status" value="1"/>
</dbReference>
<feature type="transmembrane region" description="Helical" evidence="11">
    <location>
        <begin position="601"/>
        <end position="623"/>
    </location>
</feature>
<dbReference type="Pfam" id="PF00664">
    <property type="entry name" value="ABC_membrane"/>
    <property type="match status" value="2"/>
</dbReference>
<dbReference type="InterPro" id="IPR011527">
    <property type="entry name" value="ABC1_TM_dom"/>
</dbReference>
<evidence type="ECO:0000256" key="6">
    <source>
        <dbReference type="ARBA" id="ARBA00022741"/>
    </source>
</evidence>
<dbReference type="InterPro" id="IPR003439">
    <property type="entry name" value="ABC_transporter-like_ATP-bd"/>
</dbReference>
<feature type="transmembrane region" description="Helical" evidence="11">
    <location>
        <begin position="1594"/>
        <end position="1615"/>
    </location>
</feature>
<dbReference type="InterPro" id="IPR036640">
    <property type="entry name" value="ABC1_TM_sf"/>
</dbReference>
<dbReference type="CDD" id="cd03249">
    <property type="entry name" value="ABC_MTABC3_MDL1_MDL2"/>
    <property type="match status" value="2"/>
</dbReference>
<dbReference type="FunFam" id="3.40.50.300:FF:000205">
    <property type="entry name" value="ABC transporter B family member 4"/>
    <property type="match status" value="1"/>
</dbReference>
<comment type="subcellular location">
    <subcellularLocation>
        <location evidence="1">Membrane</location>
        <topology evidence="1">Multi-pass membrane protein</topology>
    </subcellularLocation>
</comment>
<feature type="domain" description="ABC transmembrane type-1" evidence="13">
    <location>
        <begin position="375"/>
        <end position="681"/>
    </location>
</feature>
<comment type="caution">
    <text evidence="14">The sequence shown here is derived from an EMBL/GenBank/DDBJ whole genome shotgun (WGS) entry which is preliminary data.</text>
</comment>
<feature type="transmembrane region" description="Helical" evidence="11">
    <location>
        <begin position="1414"/>
        <end position="1435"/>
    </location>
</feature>
<gene>
    <name evidence="14" type="ORF">THAOC_34944</name>
</gene>
<dbReference type="GO" id="GO:0016887">
    <property type="term" value="F:ATP hydrolysis activity"/>
    <property type="evidence" value="ECO:0007669"/>
    <property type="project" value="InterPro"/>
</dbReference>
<dbReference type="CDD" id="cd18578">
    <property type="entry name" value="ABC_6TM_Pgp_ABCB1_D2_like"/>
    <property type="match status" value="1"/>
</dbReference>
<dbReference type="GO" id="GO:0015421">
    <property type="term" value="F:ABC-type oligopeptide transporter activity"/>
    <property type="evidence" value="ECO:0007669"/>
    <property type="project" value="TreeGrafter"/>
</dbReference>
<dbReference type="PROSITE" id="PS50893">
    <property type="entry name" value="ABC_TRANSPORTER_2"/>
    <property type="match status" value="2"/>
</dbReference>
<dbReference type="PANTHER" id="PTHR43394:SF11">
    <property type="entry name" value="ATP-BINDING CASSETTE TRANSPORTER"/>
    <property type="match status" value="1"/>
</dbReference>
<dbReference type="InterPro" id="IPR003593">
    <property type="entry name" value="AAA+_ATPase"/>
</dbReference>
<feature type="transmembrane region" description="Helical" evidence="11">
    <location>
        <begin position="1635"/>
        <end position="1653"/>
    </location>
</feature>
<dbReference type="SUPFAM" id="SSF52540">
    <property type="entry name" value="P-loop containing nucleoside triphosphate hydrolases"/>
    <property type="match status" value="2"/>
</dbReference>
<evidence type="ECO:0000256" key="4">
    <source>
        <dbReference type="ARBA" id="ARBA00022692"/>
    </source>
</evidence>
<evidence type="ECO:0000256" key="2">
    <source>
        <dbReference type="ARBA" id="ARBA00007577"/>
    </source>
</evidence>
<evidence type="ECO:0000256" key="1">
    <source>
        <dbReference type="ARBA" id="ARBA00004141"/>
    </source>
</evidence>
<feature type="region of interest" description="Disordered" evidence="10">
    <location>
        <begin position="296"/>
        <end position="353"/>
    </location>
</feature>
<feature type="domain" description="ABC transporter" evidence="12">
    <location>
        <begin position="750"/>
        <end position="988"/>
    </location>
</feature>
<proteinExistence type="inferred from homology"/>
<reference evidence="14 15" key="1">
    <citation type="journal article" date="2012" name="Genome Biol.">
        <title>Genome and low-iron response of an oceanic diatom adapted to chronic iron limitation.</title>
        <authorList>
            <person name="Lommer M."/>
            <person name="Specht M."/>
            <person name="Roy A.S."/>
            <person name="Kraemer L."/>
            <person name="Andreson R."/>
            <person name="Gutowska M.A."/>
            <person name="Wolf J."/>
            <person name="Bergner S.V."/>
            <person name="Schilhabel M.B."/>
            <person name="Klostermeier U.C."/>
            <person name="Beiko R.G."/>
            <person name="Rosenstiel P."/>
            <person name="Hippler M."/>
            <person name="Laroche J."/>
        </authorList>
    </citation>
    <scope>NUCLEOTIDE SEQUENCE [LARGE SCALE GENOMIC DNA]</scope>
    <source>
        <strain evidence="14 15">CCMP1005</strain>
    </source>
</reference>
<dbReference type="EMBL" id="AGNL01047785">
    <property type="protein sequence ID" value="EJK46387.1"/>
    <property type="molecule type" value="Genomic_DNA"/>
</dbReference>
<dbReference type="GO" id="GO:0005743">
    <property type="term" value="C:mitochondrial inner membrane"/>
    <property type="evidence" value="ECO:0007669"/>
    <property type="project" value="TreeGrafter"/>
</dbReference>
<dbReference type="GO" id="GO:0090374">
    <property type="term" value="P:oligopeptide export from mitochondrion"/>
    <property type="evidence" value="ECO:0007669"/>
    <property type="project" value="TreeGrafter"/>
</dbReference>
<keyword evidence="4 11" id="KW-0812">Transmembrane</keyword>
<dbReference type="eggNOG" id="KOG0055">
    <property type="taxonomic scope" value="Eukaryota"/>
</dbReference>
<feature type="transmembrane region" description="Helical" evidence="11">
    <location>
        <begin position="1508"/>
        <end position="1530"/>
    </location>
</feature>
<evidence type="ECO:0000259" key="13">
    <source>
        <dbReference type="PROSITE" id="PS50929"/>
    </source>
</evidence>
<feature type="domain" description="ABC transmembrane type-1" evidence="13">
    <location>
        <begin position="1413"/>
        <end position="1661"/>
    </location>
</feature>
<evidence type="ECO:0000259" key="12">
    <source>
        <dbReference type="PROSITE" id="PS50893"/>
    </source>
</evidence>
<keyword evidence="9 11" id="KW-0472">Membrane</keyword>
<keyword evidence="6" id="KW-0547">Nucleotide-binding</keyword>
<keyword evidence="7" id="KW-0067">ATP-binding</keyword>
<dbReference type="SMART" id="SM00382">
    <property type="entry name" value="AAA"/>
    <property type="match status" value="2"/>
</dbReference>
<feature type="transmembrane region" description="Helical" evidence="11">
    <location>
        <begin position="516"/>
        <end position="536"/>
    </location>
</feature>
<name>K0RIC4_THAOC</name>
<dbReference type="GO" id="GO:0005524">
    <property type="term" value="F:ATP binding"/>
    <property type="evidence" value="ECO:0007669"/>
    <property type="project" value="UniProtKB-KW"/>
</dbReference>
<dbReference type="Pfam" id="PF00005">
    <property type="entry name" value="ABC_tran"/>
    <property type="match status" value="2"/>
</dbReference>
<keyword evidence="15" id="KW-1185">Reference proteome</keyword>
<keyword evidence="3" id="KW-0813">Transport</keyword>
<dbReference type="InterPro" id="IPR039421">
    <property type="entry name" value="Type_1_exporter"/>
</dbReference>
<keyword evidence="8 11" id="KW-1133">Transmembrane helix</keyword>
<evidence type="ECO:0000256" key="9">
    <source>
        <dbReference type="ARBA" id="ARBA00023136"/>
    </source>
</evidence>
<feature type="region of interest" description="Disordered" evidence="10">
    <location>
        <begin position="139"/>
        <end position="164"/>
    </location>
</feature>
<dbReference type="InterPro" id="IPR027417">
    <property type="entry name" value="P-loop_NTPase"/>
</dbReference>